<gene>
    <name evidence="1" type="primary">AVEN_215988_1</name>
    <name evidence="1" type="ORF">TNIN_127271</name>
</gene>
<dbReference type="Proteomes" id="UP000886998">
    <property type="component" value="Unassembled WGS sequence"/>
</dbReference>
<organism evidence="1 2">
    <name type="scientific">Trichonephila inaurata madagascariensis</name>
    <dbReference type="NCBI Taxonomy" id="2747483"/>
    <lineage>
        <taxon>Eukaryota</taxon>
        <taxon>Metazoa</taxon>
        <taxon>Ecdysozoa</taxon>
        <taxon>Arthropoda</taxon>
        <taxon>Chelicerata</taxon>
        <taxon>Arachnida</taxon>
        <taxon>Araneae</taxon>
        <taxon>Araneomorphae</taxon>
        <taxon>Entelegynae</taxon>
        <taxon>Araneoidea</taxon>
        <taxon>Nephilidae</taxon>
        <taxon>Trichonephila</taxon>
        <taxon>Trichonephila inaurata</taxon>
    </lineage>
</organism>
<accession>A0A8X6XD31</accession>
<sequence>MKNSDCEINILLGADVIRKLFMNESTHSESGLSIINTRLGYVVSGRNKLSEGCNVNCDMTLSDLTLHVKNASVCELWDHETIGIDSIQKINKSKEQLKALEYFQNNMKVLSDGRYEVSLPFRENASELLANRVDLEEA</sequence>
<name>A0A8X6XD31_9ARAC</name>
<comment type="caution">
    <text evidence="1">The sequence shown here is derived from an EMBL/GenBank/DDBJ whole genome shotgun (WGS) entry which is preliminary data.</text>
</comment>
<dbReference type="OrthoDB" id="5967017at2759"/>
<dbReference type="AlphaFoldDB" id="A0A8X6XD31"/>
<dbReference type="PANTHER" id="PTHR47331">
    <property type="entry name" value="PHD-TYPE DOMAIN-CONTAINING PROTEIN"/>
    <property type="match status" value="1"/>
</dbReference>
<dbReference type="EMBL" id="BMAV01007917">
    <property type="protein sequence ID" value="GFY51163.1"/>
    <property type="molecule type" value="Genomic_DNA"/>
</dbReference>
<protein>
    <submittedName>
        <fullName evidence="1">DUF1758 domain-containing protein</fullName>
    </submittedName>
</protein>
<reference evidence="1" key="1">
    <citation type="submission" date="2020-08" db="EMBL/GenBank/DDBJ databases">
        <title>Multicomponent nature underlies the extraordinary mechanical properties of spider dragline silk.</title>
        <authorList>
            <person name="Kono N."/>
            <person name="Nakamura H."/>
            <person name="Mori M."/>
            <person name="Yoshida Y."/>
            <person name="Ohtoshi R."/>
            <person name="Malay A.D."/>
            <person name="Moran D.A.P."/>
            <person name="Tomita M."/>
            <person name="Numata K."/>
            <person name="Arakawa K."/>
        </authorList>
    </citation>
    <scope>NUCLEOTIDE SEQUENCE</scope>
</reference>
<evidence type="ECO:0000313" key="1">
    <source>
        <dbReference type="EMBL" id="GFY51163.1"/>
    </source>
</evidence>
<evidence type="ECO:0000313" key="2">
    <source>
        <dbReference type="Proteomes" id="UP000886998"/>
    </source>
</evidence>
<dbReference type="PANTHER" id="PTHR47331:SF5">
    <property type="entry name" value="RIBONUCLEASE H"/>
    <property type="match status" value="1"/>
</dbReference>
<proteinExistence type="predicted"/>
<keyword evidence="2" id="KW-1185">Reference proteome</keyword>